<reference evidence="3 4" key="1">
    <citation type="journal article" date="2024" name="J. Plant Pathol.">
        <title>Sequence and assembly of the genome of Seiridium unicorne, isolate CBS 538.82, causal agent of cypress canker disease.</title>
        <authorList>
            <person name="Scali E."/>
            <person name="Rocca G.D."/>
            <person name="Danti R."/>
            <person name="Garbelotto M."/>
            <person name="Barberini S."/>
            <person name="Baroncelli R."/>
            <person name="Emiliani G."/>
        </authorList>
    </citation>
    <scope>NUCLEOTIDE SEQUENCE [LARGE SCALE GENOMIC DNA]</scope>
    <source>
        <strain evidence="3 4">BM-138-508</strain>
    </source>
</reference>
<feature type="transmembrane region" description="Helical" evidence="1">
    <location>
        <begin position="90"/>
        <end position="109"/>
    </location>
</feature>
<evidence type="ECO:0000259" key="2">
    <source>
        <dbReference type="PROSITE" id="PS51837"/>
    </source>
</evidence>
<comment type="caution">
    <text evidence="3">The sequence shown here is derived from an EMBL/GenBank/DDBJ whole genome shotgun (WGS) entry which is preliminary data.</text>
</comment>
<dbReference type="SMART" id="SM00714">
    <property type="entry name" value="LITAF"/>
    <property type="match status" value="1"/>
</dbReference>
<dbReference type="Proteomes" id="UP001408356">
    <property type="component" value="Unassembled WGS sequence"/>
</dbReference>
<feature type="domain" description="LITAF" evidence="2">
    <location>
        <begin position="49"/>
        <end position="131"/>
    </location>
</feature>
<sequence length="140" mass="15405">MSTAHLSDAQTAIPPYALEIAQDSEPWKCVGCPHAGNGRSHGNHHHEHQVPANVVPLPLLKRYTALAECPACRGVGPTNVKHRAGKGTHWMATFFFFTTGIFVFLPYAMDHFKNAEHVCMKCGRKLATQRFGGSTKAHLM</sequence>
<protein>
    <submittedName>
        <fullName evidence="3">LITAF-like zinc ribbon domain-containing protein</fullName>
    </submittedName>
</protein>
<name>A0ABR2VEY5_9PEZI</name>
<evidence type="ECO:0000313" key="4">
    <source>
        <dbReference type="Proteomes" id="UP001408356"/>
    </source>
</evidence>
<accession>A0ABR2VEY5</accession>
<keyword evidence="1" id="KW-1133">Transmembrane helix</keyword>
<keyword evidence="1" id="KW-0812">Transmembrane</keyword>
<dbReference type="InterPro" id="IPR006629">
    <property type="entry name" value="LITAF"/>
</dbReference>
<proteinExistence type="predicted"/>
<gene>
    <name evidence="3" type="ORF">SUNI508_13001</name>
</gene>
<evidence type="ECO:0000256" key="1">
    <source>
        <dbReference type="SAM" id="Phobius"/>
    </source>
</evidence>
<dbReference type="PROSITE" id="PS51837">
    <property type="entry name" value="LITAF"/>
    <property type="match status" value="1"/>
</dbReference>
<evidence type="ECO:0000313" key="3">
    <source>
        <dbReference type="EMBL" id="KAK9425467.1"/>
    </source>
</evidence>
<dbReference type="EMBL" id="JARVKF010000016">
    <property type="protein sequence ID" value="KAK9425467.1"/>
    <property type="molecule type" value="Genomic_DNA"/>
</dbReference>
<keyword evidence="4" id="KW-1185">Reference proteome</keyword>
<keyword evidence="1" id="KW-0472">Membrane</keyword>
<dbReference type="Pfam" id="PF10601">
    <property type="entry name" value="zf-LITAF-like"/>
    <property type="match status" value="1"/>
</dbReference>
<organism evidence="3 4">
    <name type="scientific">Seiridium unicorne</name>
    <dbReference type="NCBI Taxonomy" id="138068"/>
    <lineage>
        <taxon>Eukaryota</taxon>
        <taxon>Fungi</taxon>
        <taxon>Dikarya</taxon>
        <taxon>Ascomycota</taxon>
        <taxon>Pezizomycotina</taxon>
        <taxon>Sordariomycetes</taxon>
        <taxon>Xylariomycetidae</taxon>
        <taxon>Amphisphaeriales</taxon>
        <taxon>Sporocadaceae</taxon>
        <taxon>Seiridium</taxon>
    </lineage>
</organism>